<evidence type="ECO:0000313" key="2">
    <source>
        <dbReference type="EMBL" id="CAK7325961.1"/>
    </source>
</evidence>
<evidence type="ECO:0000256" key="1">
    <source>
        <dbReference type="SAM" id="MobiDB-lite"/>
    </source>
</evidence>
<evidence type="ECO:0000313" key="3">
    <source>
        <dbReference type="Proteomes" id="UP001314170"/>
    </source>
</evidence>
<proteinExistence type="predicted"/>
<protein>
    <submittedName>
        <fullName evidence="2">Uncharacterized protein</fullName>
    </submittedName>
</protein>
<reference evidence="2 3" key="1">
    <citation type="submission" date="2024-01" db="EMBL/GenBank/DDBJ databases">
        <authorList>
            <person name="Waweru B."/>
        </authorList>
    </citation>
    <scope>NUCLEOTIDE SEQUENCE [LARGE SCALE GENOMIC DNA]</scope>
</reference>
<gene>
    <name evidence="2" type="ORF">DCAF_LOCUS3655</name>
</gene>
<dbReference type="EMBL" id="CAWUPB010000850">
    <property type="protein sequence ID" value="CAK7325961.1"/>
    <property type="molecule type" value="Genomic_DNA"/>
</dbReference>
<sequence>MVVKGEDGGSTTRKAKTIAMGESTSKKANSPFRTKQKPPTTTEAQRPKKPKTNNCQTIKAPKGKDE</sequence>
<accession>A0AAV1QW77</accession>
<dbReference type="Proteomes" id="UP001314170">
    <property type="component" value="Unassembled WGS sequence"/>
</dbReference>
<feature type="region of interest" description="Disordered" evidence="1">
    <location>
        <begin position="1"/>
        <end position="66"/>
    </location>
</feature>
<dbReference type="AlphaFoldDB" id="A0AAV1QW77"/>
<keyword evidence="3" id="KW-1185">Reference proteome</keyword>
<organism evidence="2 3">
    <name type="scientific">Dovyalis caffra</name>
    <dbReference type="NCBI Taxonomy" id="77055"/>
    <lineage>
        <taxon>Eukaryota</taxon>
        <taxon>Viridiplantae</taxon>
        <taxon>Streptophyta</taxon>
        <taxon>Embryophyta</taxon>
        <taxon>Tracheophyta</taxon>
        <taxon>Spermatophyta</taxon>
        <taxon>Magnoliopsida</taxon>
        <taxon>eudicotyledons</taxon>
        <taxon>Gunneridae</taxon>
        <taxon>Pentapetalae</taxon>
        <taxon>rosids</taxon>
        <taxon>fabids</taxon>
        <taxon>Malpighiales</taxon>
        <taxon>Salicaceae</taxon>
        <taxon>Flacourtieae</taxon>
        <taxon>Dovyalis</taxon>
    </lineage>
</organism>
<comment type="caution">
    <text evidence="2">The sequence shown here is derived from an EMBL/GenBank/DDBJ whole genome shotgun (WGS) entry which is preliminary data.</text>
</comment>
<name>A0AAV1QW77_9ROSI</name>
<feature type="compositionally biased region" description="Polar residues" evidence="1">
    <location>
        <begin position="22"/>
        <end position="44"/>
    </location>
</feature>